<accession>A0A0A9BQG8</accession>
<feature type="compositionally biased region" description="Acidic residues" evidence="1">
    <location>
        <begin position="25"/>
        <end position="36"/>
    </location>
</feature>
<feature type="region of interest" description="Disordered" evidence="1">
    <location>
        <begin position="1"/>
        <end position="49"/>
    </location>
</feature>
<reference evidence="2" key="1">
    <citation type="submission" date="2014-09" db="EMBL/GenBank/DDBJ databases">
        <authorList>
            <person name="Magalhaes I.L.F."/>
            <person name="Oliveira U."/>
            <person name="Santos F.R."/>
            <person name="Vidigal T.H.D.A."/>
            <person name="Brescovit A.D."/>
            <person name="Santos A.J."/>
        </authorList>
    </citation>
    <scope>NUCLEOTIDE SEQUENCE</scope>
    <source>
        <tissue evidence="2">Shoot tissue taken approximately 20 cm above the soil surface</tissue>
    </source>
</reference>
<evidence type="ECO:0000256" key="1">
    <source>
        <dbReference type="SAM" id="MobiDB-lite"/>
    </source>
</evidence>
<protein>
    <submittedName>
        <fullName evidence="2">Uncharacterized protein</fullName>
    </submittedName>
</protein>
<organism evidence="2">
    <name type="scientific">Arundo donax</name>
    <name type="common">Giant reed</name>
    <name type="synonym">Donax arundinaceus</name>
    <dbReference type="NCBI Taxonomy" id="35708"/>
    <lineage>
        <taxon>Eukaryota</taxon>
        <taxon>Viridiplantae</taxon>
        <taxon>Streptophyta</taxon>
        <taxon>Embryophyta</taxon>
        <taxon>Tracheophyta</taxon>
        <taxon>Spermatophyta</taxon>
        <taxon>Magnoliopsida</taxon>
        <taxon>Liliopsida</taxon>
        <taxon>Poales</taxon>
        <taxon>Poaceae</taxon>
        <taxon>PACMAD clade</taxon>
        <taxon>Arundinoideae</taxon>
        <taxon>Arundineae</taxon>
        <taxon>Arundo</taxon>
    </lineage>
</organism>
<sequence>MALFRPHTLEQDYTEEDPKGQDYTAEQEEGEEEPEEKLDCSFLDNFGDE</sequence>
<dbReference type="EMBL" id="GBRH01234430">
    <property type="protein sequence ID" value="JAD63465.1"/>
    <property type="molecule type" value="Transcribed_RNA"/>
</dbReference>
<reference evidence="2" key="2">
    <citation type="journal article" date="2015" name="Data Brief">
        <title>Shoot transcriptome of the giant reed, Arundo donax.</title>
        <authorList>
            <person name="Barrero R.A."/>
            <person name="Guerrero F.D."/>
            <person name="Moolhuijzen P."/>
            <person name="Goolsby J.A."/>
            <person name="Tidwell J."/>
            <person name="Bellgard S.E."/>
            <person name="Bellgard M.I."/>
        </authorList>
    </citation>
    <scope>NUCLEOTIDE SEQUENCE</scope>
    <source>
        <tissue evidence="2">Shoot tissue taken approximately 20 cm above the soil surface</tissue>
    </source>
</reference>
<dbReference type="AlphaFoldDB" id="A0A0A9BQG8"/>
<name>A0A0A9BQG8_ARUDO</name>
<evidence type="ECO:0000313" key="2">
    <source>
        <dbReference type="EMBL" id="JAD63465.1"/>
    </source>
</evidence>
<proteinExistence type="predicted"/>